<keyword evidence="3 4" id="KW-0408">Iron</keyword>
<dbReference type="PRINTS" id="PR00385">
    <property type="entry name" value="P450"/>
</dbReference>
<name>A0AAV4GPN4_9GAST</name>
<evidence type="ECO:0000313" key="5">
    <source>
        <dbReference type="EMBL" id="GFR87001.1"/>
    </source>
</evidence>
<dbReference type="Proteomes" id="UP000762676">
    <property type="component" value="Unassembled WGS sequence"/>
</dbReference>
<dbReference type="InterPro" id="IPR001128">
    <property type="entry name" value="Cyt_P450"/>
</dbReference>
<dbReference type="InterPro" id="IPR050182">
    <property type="entry name" value="Cytochrome_P450_fam2"/>
</dbReference>
<dbReference type="GO" id="GO:0020037">
    <property type="term" value="F:heme binding"/>
    <property type="evidence" value="ECO:0007669"/>
    <property type="project" value="InterPro"/>
</dbReference>
<dbReference type="PRINTS" id="PR00463">
    <property type="entry name" value="EP450I"/>
</dbReference>
<dbReference type="PANTHER" id="PTHR24300">
    <property type="entry name" value="CYTOCHROME P450 508A4-RELATED"/>
    <property type="match status" value="1"/>
</dbReference>
<comment type="caution">
    <text evidence="5">The sequence shown here is derived from an EMBL/GenBank/DDBJ whole genome shotgun (WGS) entry which is preliminary data.</text>
</comment>
<dbReference type="GO" id="GO:0005506">
    <property type="term" value="F:iron ion binding"/>
    <property type="evidence" value="ECO:0007669"/>
    <property type="project" value="InterPro"/>
</dbReference>
<dbReference type="InterPro" id="IPR036396">
    <property type="entry name" value="Cyt_P450_sf"/>
</dbReference>
<dbReference type="EMBL" id="BMAT01005067">
    <property type="protein sequence ID" value="GFR87001.1"/>
    <property type="molecule type" value="Genomic_DNA"/>
</dbReference>
<dbReference type="Pfam" id="PF00067">
    <property type="entry name" value="p450"/>
    <property type="match status" value="2"/>
</dbReference>
<keyword evidence="6" id="KW-1185">Reference proteome</keyword>
<organism evidence="5 6">
    <name type="scientific">Elysia marginata</name>
    <dbReference type="NCBI Taxonomy" id="1093978"/>
    <lineage>
        <taxon>Eukaryota</taxon>
        <taxon>Metazoa</taxon>
        <taxon>Spiralia</taxon>
        <taxon>Lophotrochozoa</taxon>
        <taxon>Mollusca</taxon>
        <taxon>Gastropoda</taxon>
        <taxon>Heterobranchia</taxon>
        <taxon>Euthyneura</taxon>
        <taxon>Panpulmonata</taxon>
        <taxon>Sacoglossa</taxon>
        <taxon>Placobranchoidea</taxon>
        <taxon>Plakobranchidae</taxon>
        <taxon>Elysia</taxon>
    </lineage>
</organism>
<comment type="similarity">
    <text evidence="1">Belongs to the cytochrome P450 family.</text>
</comment>
<protein>
    <submittedName>
        <fullName evidence="5">Cytochrome p450</fullName>
    </submittedName>
</protein>
<reference evidence="5 6" key="1">
    <citation type="journal article" date="2021" name="Elife">
        <title>Chloroplast acquisition without the gene transfer in kleptoplastic sea slugs, Plakobranchus ocellatus.</title>
        <authorList>
            <person name="Maeda T."/>
            <person name="Takahashi S."/>
            <person name="Yoshida T."/>
            <person name="Shimamura S."/>
            <person name="Takaki Y."/>
            <person name="Nagai Y."/>
            <person name="Toyoda A."/>
            <person name="Suzuki Y."/>
            <person name="Arimoto A."/>
            <person name="Ishii H."/>
            <person name="Satoh N."/>
            <person name="Nishiyama T."/>
            <person name="Hasebe M."/>
            <person name="Maruyama T."/>
            <person name="Minagawa J."/>
            <person name="Obokata J."/>
            <person name="Shigenobu S."/>
        </authorList>
    </citation>
    <scope>NUCLEOTIDE SEQUENCE [LARGE SCALE GENOMIC DNA]</scope>
</reference>
<evidence type="ECO:0000313" key="6">
    <source>
        <dbReference type="Proteomes" id="UP000762676"/>
    </source>
</evidence>
<keyword evidence="2 4" id="KW-0479">Metal-binding</keyword>
<evidence type="ECO:0000256" key="2">
    <source>
        <dbReference type="ARBA" id="ARBA00022723"/>
    </source>
</evidence>
<dbReference type="GO" id="GO:0016705">
    <property type="term" value="F:oxidoreductase activity, acting on paired donors, with incorporation or reduction of molecular oxygen"/>
    <property type="evidence" value="ECO:0007669"/>
    <property type="project" value="InterPro"/>
</dbReference>
<evidence type="ECO:0000256" key="3">
    <source>
        <dbReference type="ARBA" id="ARBA00023004"/>
    </source>
</evidence>
<accession>A0AAV4GPN4</accession>
<dbReference type="Gene3D" id="1.10.630.10">
    <property type="entry name" value="Cytochrome P450"/>
    <property type="match status" value="2"/>
</dbReference>
<proteinExistence type="inferred from homology"/>
<sequence length="662" mass="74309">MDTGNCSKRSVTSLPPGPSGLPVVGSMFEYEGPQTNLKWTKQYGPIYHVRMGNRKMVYLNTIELVEKYMEGRNGEQFLDRPTGPAAFAEGLLFGSGDNWRNNKRAFMKALHTRTLLEDAEAAVQNELTLVLKDLHTKAESDGQFKIGDILLPACANVLSGFLLGDSLPENSTDREILHAVVKNLEGVDLTSPLVQFSLKHPKLCEHLKKFAWHDFIDIYGTSRRLQRLIGQWIYQIRQGLSDVTIDHLTQQLNQTTALTPNTKKAAKPERTGERDQRCPLVKISAPEIDYSDSSSIQPHIESSAMEITSEACASTTKTNGNFHRAGHILQRQPEVEDVAAGEHRSFLSTPNDLMKKFVSCESLLPEDDEETVEAVESQVQFSALGFLPQDSAVPRVKAVTLPVLMPSEGSGCDTTQTEFQRHLGREMSMNVNHHSILRRILAQPEFAEAEGDEELLQSLVDMFFGGVTTVLSGLEFVLMYLSKYTTMQMLAQQEISRVLAEHGVVKITWSMREKMPYLRACIVEGLRLGSVTPSSLPHVASVDAEIEGYSIPKGTFVLASIYSLHQDQQEYDDPKDYKPQRHLDAQGTICTPRSYRPYGIGARQCLGDRLAEMELFIFIAAILRDFDITSPPGNASEMKTHMRVVHRLQNFECFLRKRKRKF</sequence>
<dbReference type="InterPro" id="IPR002401">
    <property type="entry name" value="Cyt_P450_E_grp-I"/>
</dbReference>
<dbReference type="SUPFAM" id="SSF48264">
    <property type="entry name" value="Cytochrome P450"/>
    <property type="match status" value="2"/>
</dbReference>
<evidence type="ECO:0000256" key="1">
    <source>
        <dbReference type="ARBA" id="ARBA00010617"/>
    </source>
</evidence>
<gene>
    <name evidence="5" type="ORF">ElyMa_002481500</name>
</gene>
<keyword evidence="4" id="KW-0349">Heme</keyword>
<dbReference type="GO" id="GO:0004497">
    <property type="term" value="F:monooxygenase activity"/>
    <property type="evidence" value="ECO:0007669"/>
    <property type="project" value="InterPro"/>
</dbReference>
<comment type="cofactor">
    <cofactor evidence="4">
        <name>heme</name>
        <dbReference type="ChEBI" id="CHEBI:30413"/>
    </cofactor>
</comment>
<evidence type="ECO:0000256" key="4">
    <source>
        <dbReference type="PIRSR" id="PIRSR602401-1"/>
    </source>
</evidence>
<dbReference type="AlphaFoldDB" id="A0AAV4GPN4"/>
<feature type="binding site" description="axial binding residue" evidence="4">
    <location>
        <position position="605"/>
    </location>
    <ligand>
        <name>heme</name>
        <dbReference type="ChEBI" id="CHEBI:30413"/>
    </ligand>
    <ligandPart>
        <name>Fe</name>
        <dbReference type="ChEBI" id="CHEBI:18248"/>
    </ligandPart>
</feature>